<sequence>MVRPNKDEITFLTSKGVIEISKNGGFDTYSVYLERYYIGSILRSGDFSHQNEDNPIFNKKEKQLLIDIAYKRITPKSLIKPMPLSVNSERWSVERYTKRKYRVKSIQDADVGFIWQEIIKGRLMWVSDRIDAGILSQIAPQMLTLIKKT</sequence>
<comment type="caution">
    <text evidence="1">The sequence shown here is derived from an EMBL/GenBank/DDBJ whole genome shotgun (WGS) entry which is preliminary data.</text>
</comment>
<accession>A0ABW9J408</accession>
<dbReference type="RefSeq" id="WP_138721677.1">
    <property type="nucleotide sequence ID" value="NZ_SSHJ02000001.1"/>
</dbReference>
<keyword evidence="2" id="KW-1185">Reference proteome</keyword>
<name>A0ABW9J408_9SPHI</name>
<evidence type="ECO:0000313" key="2">
    <source>
        <dbReference type="Proteomes" id="UP001517247"/>
    </source>
</evidence>
<reference evidence="1 2" key="1">
    <citation type="submission" date="2024-12" db="EMBL/GenBank/DDBJ databases">
        <authorList>
            <person name="Hu S."/>
        </authorList>
    </citation>
    <scope>NUCLEOTIDE SEQUENCE [LARGE SCALE GENOMIC DNA]</scope>
    <source>
        <strain evidence="1 2">THG-T11</strain>
    </source>
</reference>
<protein>
    <submittedName>
        <fullName evidence="1">Uncharacterized protein</fullName>
    </submittedName>
</protein>
<dbReference type="Proteomes" id="UP001517247">
    <property type="component" value="Unassembled WGS sequence"/>
</dbReference>
<gene>
    <name evidence="1" type="ORF">E6A44_003040</name>
</gene>
<dbReference type="EMBL" id="SSHJ02000001">
    <property type="protein sequence ID" value="MFN0254528.1"/>
    <property type="molecule type" value="Genomic_DNA"/>
</dbReference>
<proteinExistence type="predicted"/>
<organism evidence="1 2">
    <name type="scientific">Pedobacter ureilyticus</name>
    <dbReference type="NCBI Taxonomy" id="1393051"/>
    <lineage>
        <taxon>Bacteria</taxon>
        <taxon>Pseudomonadati</taxon>
        <taxon>Bacteroidota</taxon>
        <taxon>Sphingobacteriia</taxon>
        <taxon>Sphingobacteriales</taxon>
        <taxon>Sphingobacteriaceae</taxon>
        <taxon>Pedobacter</taxon>
    </lineage>
</organism>
<evidence type="ECO:0000313" key="1">
    <source>
        <dbReference type="EMBL" id="MFN0254528.1"/>
    </source>
</evidence>